<dbReference type="PANTHER" id="PTHR14239">
    <property type="entry name" value="DUDULIN-RELATED"/>
    <property type="match status" value="1"/>
</dbReference>
<protein>
    <recommendedName>
        <fullName evidence="3">Pyrroline-5-carboxylate reductase catalytic N-terminal domain-containing protein</fullName>
    </recommendedName>
</protein>
<name>A0A4Y3UMF8_9MICO</name>
<dbReference type="InterPro" id="IPR051267">
    <property type="entry name" value="STEAP_metalloreductase"/>
</dbReference>
<organism evidence="1 2">
    <name type="scientific">Microbacterium lacticum</name>
    <dbReference type="NCBI Taxonomy" id="33885"/>
    <lineage>
        <taxon>Bacteria</taxon>
        <taxon>Bacillati</taxon>
        <taxon>Actinomycetota</taxon>
        <taxon>Actinomycetes</taxon>
        <taxon>Micrococcales</taxon>
        <taxon>Microbacteriaceae</taxon>
        <taxon>Microbacterium</taxon>
    </lineage>
</organism>
<reference evidence="1 2" key="1">
    <citation type="submission" date="2019-06" db="EMBL/GenBank/DDBJ databases">
        <title>Sequencing the genomes of 1000 actinobacteria strains.</title>
        <authorList>
            <person name="Klenk H.-P."/>
        </authorList>
    </citation>
    <scope>NUCLEOTIDE SEQUENCE [LARGE SCALE GENOMIC DNA]</scope>
    <source>
        <strain evidence="1 2">DSM 20427</strain>
    </source>
</reference>
<dbReference type="RefSeq" id="WP_141381338.1">
    <property type="nucleotide sequence ID" value="NZ_BJNA01000065.1"/>
</dbReference>
<dbReference type="Gene3D" id="3.40.50.720">
    <property type="entry name" value="NAD(P)-binding Rossmann-like Domain"/>
    <property type="match status" value="1"/>
</dbReference>
<comment type="caution">
    <text evidence="1">The sequence shown here is derived from an EMBL/GenBank/DDBJ whole genome shotgun (WGS) entry which is preliminary data.</text>
</comment>
<evidence type="ECO:0000313" key="2">
    <source>
        <dbReference type="Proteomes" id="UP000319804"/>
    </source>
</evidence>
<keyword evidence="2" id="KW-1185">Reference proteome</keyword>
<dbReference type="InterPro" id="IPR036291">
    <property type="entry name" value="NAD(P)-bd_dom_sf"/>
</dbReference>
<dbReference type="OrthoDB" id="5738121at2"/>
<proteinExistence type="predicted"/>
<dbReference type="EMBL" id="VFPS01000005">
    <property type="protein sequence ID" value="TQM91416.1"/>
    <property type="molecule type" value="Genomic_DNA"/>
</dbReference>
<dbReference type="Proteomes" id="UP000319804">
    <property type="component" value="Unassembled WGS sequence"/>
</dbReference>
<sequence length="191" mass="18934">MTTITIFGNGNMGQAIAGVLARGGADIQHIGSDETSTQISGDIVVLAVPYPALAVIADAYGDQLAGKTVVDITNPLDFATFDALVVPAGSSAAAGLAERLPEAKVLKAFNTNFAATLASGTVGGAPTTVLVAGDDADAKAALVAAVQAGGLKAVDAGSLARAHELEALGFLQLTLAAAEKITWTGGFTLAN</sequence>
<gene>
    <name evidence="1" type="ORF">FHX68_2636</name>
</gene>
<dbReference type="SUPFAM" id="SSF51735">
    <property type="entry name" value="NAD(P)-binding Rossmann-fold domains"/>
    <property type="match status" value="1"/>
</dbReference>
<dbReference type="PANTHER" id="PTHR14239:SF10">
    <property type="entry name" value="REDUCTASE"/>
    <property type="match status" value="1"/>
</dbReference>
<evidence type="ECO:0008006" key="3">
    <source>
        <dbReference type="Google" id="ProtNLM"/>
    </source>
</evidence>
<dbReference type="AlphaFoldDB" id="A0A4Y3UMF8"/>
<evidence type="ECO:0000313" key="1">
    <source>
        <dbReference type="EMBL" id="TQM91416.1"/>
    </source>
</evidence>
<accession>A0A4Y3UMF8</accession>